<dbReference type="Gene3D" id="1.10.1660.10">
    <property type="match status" value="1"/>
</dbReference>
<dbReference type="GO" id="GO:0008757">
    <property type="term" value="F:S-adenosylmethionine-dependent methyltransferase activity"/>
    <property type="evidence" value="ECO:0007669"/>
    <property type="project" value="InterPro"/>
</dbReference>
<dbReference type="PROSITE" id="PS50937">
    <property type="entry name" value="HTH_MERR_2"/>
    <property type="match status" value="1"/>
</dbReference>
<accession>A0A6N4TL67</accession>
<evidence type="ECO:0000256" key="1">
    <source>
        <dbReference type="ARBA" id="ARBA00023125"/>
    </source>
</evidence>
<dbReference type="InterPro" id="IPR029063">
    <property type="entry name" value="SAM-dependent_MTases_sf"/>
</dbReference>
<dbReference type="PANTHER" id="PTHR30204">
    <property type="entry name" value="REDOX-CYCLING DRUG-SENSING TRANSCRIPTIONAL ACTIVATOR SOXR"/>
    <property type="match status" value="1"/>
</dbReference>
<evidence type="ECO:0000259" key="2">
    <source>
        <dbReference type="PROSITE" id="PS50937"/>
    </source>
</evidence>
<dbReference type="InterPro" id="IPR009061">
    <property type="entry name" value="DNA-bd_dom_put_sf"/>
</dbReference>
<dbReference type="Gene3D" id="3.40.50.150">
    <property type="entry name" value="Vaccinia Virus protein VP39"/>
    <property type="match status" value="1"/>
</dbReference>
<dbReference type="SUPFAM" id="SSF53335">
    <property type="entry name" value="S-adenosyl-L-methionine-dependent methyltransferases"/>
    <property type="match status" value="1"/>
</dbReference>
<dbReference type="Pfam" id="PF13411">
    <property type="entry name" value="MerR_1"/>
    <property type="match status" value="1"/>
</dbReference>
<dbReference type="PANTHER" id="PTHR30204:SF96">
    <property type="entry name" value="CHROMOSOME-ANCHORING PROTEIN RACA"/>
    <property type="match status" value="1"/>
</dbReference>
<dbReference type="SUPFAM" id="SSF46955">
    <property type="entry name" value="Putative DNA-binding domain"/>
    <property type="match status" value="1"/>
</dbReference>
<dbReference type="InterPro" id="IPR047057">
    <property type="entry name" value="MerR_fam"/>
</dbReference>
<dbReference type="RefSeq" id="WP_163052363.1">
    <property type="nucleotide sequence ID" value="NZ_AP019695.1"/>
</dbReference>
<dbReference type="EMBL" id="AP019695">
    <property type="protein sequence ID" value="BBK23548.1"/>
    <property type="molecule type" value="Genomic_DNA"/>
</dbReference>
<dbReference type="GO" id="GO:0003677">
    <property type="term" value="F:DNA binding"/>
    <property type="evidence" value="ECO:0007669"/>
    <property type="project" value="UniProtKB-KW"/>
</dbReference>
<sequence length="386" mass="45522">MDKFYKTGEVAKLANLTIRTIRYYDQIDLLKPSKIDDNGYRLYTPSDLIKLQKITSLKQMGFSLENIKSMTISDSYLSLQKALRMQKDLVDKQIENLNVLSTMLDKLDFYLENNRDINWENIIHEIQFINMEQNLLEQYENSNNIDIRIHLHEKYSINPLHWFDWLKQNYELDNKKILEVGCGNGKLWMKDASTLRYDLTLSDISSGMLLDAKKNLKDYPNIKYQVIDCNQIPYEDESFDVIIANHVLFYVNDIHKALKEIKRVLKKGGILYCTTYGNHHMREITDLIQGFHPKINLSNINLYDIFGLENGKEILDSYFKEVTLLKHEDYLEVTNYKDLMDYILSCHGNQKEYILSDYDAFNKFIKKKVGECFRITKDAGVFVCRK</sequence>
<organism evidence="3 4">
    <name type="scientific">Amedibacterium intestinale</name>
    <dbReference type="NCBI Taxonomy" id="2583452"/>
    <lineage>
        <taxon>Bacteria</taxon>
        <taxon>Bacillati</taxon>
        <taxon>Bacillota</taxon>
        <taxon>Erysipelotrichia</taxon>
        <taxon>Erysipelotrichales</taxon>
        <taxon>Erysipelotrichaceae</taxon>
        <taxon>Amedibacterium</taxon>
    </lineage>
</organism>
<keyword evidence="1" id="KW-0238">DNA-binding</keyword>
<name>A0A6N4TL67_9FIRM</name>
<evidence type="ECO:0000313" key="4">
    <source>
        <dbReference type="Proteomes" id="UP000464754"/>
    </source>
</evidence>
<reference evidence="4" key="1">
    <citation type="submission" date="2019-05" db="EMBL/GenBank/DDBJ databases">
        <title>Complete genome sequencing of Absiella argi strain JCM 30884.</title>
        <authorList>
            <person name="Sakamoto M."/>
            <person name="Murakami T."/>
            <person name="Mori H."/>
        </authorList>
    </citation>
    <scope>NUCLEOTIDE SEQUENCE [LARGE SCALE GENOMIC DNA]</scope>
    <source>
        <strain evidence="4">JCM 30884</strain>
    </source>
</reference>
<dbReference type="InterPro" id="IPR013216">
    <property type="entry name" value="Methyltransf_11"/>
</dbReference>
<keyword evidence="4" id="KW-1185">Reference proteome</keyword>
<dbReference type="InterPro" id="IPR000551">
    <property type="entry name" value="MerR-type_HTH_dom"/>
</dbReference>
<dbReference type="SMART" id="SM00422">
    <property type="entry name" value="HTH_MERR"/>
    <property type="match status" value="1"/>
</dbReference>
<evidence type="ECO:0000313" key="3">
    <source>
        <dbReference type="EMBL" id="BBK23548.1"/>
    </source>
</evidence>
<dbReference type="KEGG" id="aarg:Aargi30884_24510"/>
<proteinExistence type="predicted"/>
<gene>
    <name evidence="3" type="ORF">Aargi30884_24510</name>
</gene>
<dbReference type="Pfam" id="PF08241">
    <property type="entry name" value="Methyltransf_11"/>
    <property type="match status" value="1"/>
</dbReference>
<dbReference type="AlphaFoldDB" id="A0A6N4TL67"/>
<dbReference type="GO" id="GO:0003700">
    <property type="term" value="F:DNA-binding transcription factor activity"/>
    <property type="evidence" value="ECO:0007669"/>
    <property type="project" value="InterPro"/>
</dbReference>
<dbReference type="CDD" id="cd01106">
    <property type="entry name" value="HTH_TipAL-Mta"/>
    <property type="match status" value="1"/>
</dbReference>
<dbReference type="Proteomes" id="UP000464754">
    <property type="component" value="Chromosome"/>
</dbReference>
<dbReference type="PROSITE" id="PS00552">
    <property type="entry name" value="HTH_MERR_1"/>
    <property type="match status" value="1"/>
</dbReference>
<dbReference type="CDD" id="cd02440">
    <property type="entry name" value="AdoMet_MTases"/>
    <property type="match status" value="1"/>
</dbReference>
<feature type="domain" description="HTH merR-type" evidence="2">
    <location>
        <begin position="1"/>
        <end position="73"/>
    </location>
</feature>
<protein>
    <submittedName>
        <fullName evidence="3">MerR family transcriptional regulator</fullName>
    </submittedName>
</protein>